<name>A0ABQ0BSD2_9FIRM</name>
<reference evidence="1 2" key="1">
    <citation type="submission" date="2024-04" db="EMBL/GenBank/DDBJ databases">
        <title>Defined microbial consortia suppress multidrug-resistant proinflammatory Enterobacteriaceae via ecological control.</title>
        <authorList>
            <person name="Furuichi M."/>
            <person name="Kawaguchi T."/>
            <person name="Pust M."/>
            <person name="Yasuma K."/>
            <person name="Plichta D."/>
            <person name="Hasegawa N."/>
            <person name="Ohya T."/>
            <person name="Bhattarai S."/>
            <person name="Sasajima S."/>
            <person name="Aoto Y."/>
            <person name="Tuganbaev T."/>
            <person name="Yaginuma M."/>
            <person name="Ueda M."/>
            <person name="Okahashi N."/>
            <person name="Amafuji K."/>
            <person name="Kiridooshi Y."/>
            <person name="Sugita K."/>
            <person name="Strazar M."/>
            <person name="Skelly A."/>
            <person name="Suda W."/>
            <person name="Hattori M."/>
            <person name="Nakamoto N."/>
            <person name="Caballero S."/>
            <person name="Norman J."/>
            <person name="Olle B."/>
            <person name="Tanoue T."/>
            <person name="Arita M."/>
            <person name="Bucci V."/>
            <person name="Atarashi K."/>
            <person name="Xavier R."/>
            <person name="Honda K."/>
        </authorList>
    </citation>
    <scope>NUCLEOTIDE SEQUENCE [LARGE SCALE GENOMIC DNA]</scope>
    <source>
        <strain evidence="2">k34-0107-D12</strain>
    </source>
</reference>
<comment type="caution">
    <text evidence="1">The sequence shown here is derived from an EMBL/GenBank/DDBJ whole genome shotgun (WGS) entry which is preliminary data.</text>
</comment>
<gene>
    <name evidence="1" type="ORF">K340107D12_22640</name>
</gene>
<evidence type="ECO:0000313" key="1">
    <source>
        <dbReference type="EMBL" id="GAA6499448.1"/>
    </source>
</evidence>
<protein>
    <recommendedName>
        <fullName evidence="3">Zinc ribbon domain-containing protein</fullName>
    </recommendedName>
</protein>
<proteinExistence type="predicted"/>
<evidence type="ECO:0000313" key="2">
    <source>
        <dbReference type="Proteomes" id="UP001600941"/>
    </source>
</evidence>
<keyword evidence="2" id="KW-1185">Reference proteome</keyword>
<dbReference type="EMBL" id="BAABZQ010000001">
    <property type="protein sequence ID" value="GAA6499448.1"/>
    <property type="molecule type" value="Genomic_DNA"/>
</dbReference>
<sequence length="105" mass="12167">MNCRYDGTNDGRQSYIRMVIDNFTAKRQCASENGKQFHAAMYEEVIGALKKEVAAPVIKAWDKSIGDHSYYRYVCPECENVLRPSTRGKYCPYCGQRIDWEENVK</sequence>
<organism evidence="1 2">
    <name type="scientific">Blautia parvula</name>
    <dbReference type="NCBI Taxonomy" id="2877527"/>
    <lineage>
        <taxon>Bacteria</taxon>
        <taxon>Bacillati</taxon>
        <taxon>Bacillota</taxon>
        <taxon>Clostridia</taxon>
        <taxon>Lachnospirales</taxon>
        <taxon>Lachnospiraceae</taxon>
        <taxon>Blautia</taxon>
    </lineage>
</organism>
<accession>A0ABQ0BSD2</accession>
<dbReference type="RefSeq" id="WP_317430508.1">
    <property type="nucleotide sequence ID" value="NZ_BAABZQ010000001.1"/>
</dbReference>
<evidence type="ECO:0008006" key="3">
    <source>
        <dbReference type="Google" id="ProtNLM"/>
    </source>
</evidence>
<dbReference type="Proteomes" id="UP001600941">
    <property type="component" value="Unassembled WGS sequence"/>
</dbReference>